<dbReference type="PIRSF" id="PIRSF011911">
    <property type="entry name" value="A118_put_portal"/>
    <property type="match status" value="1"/>
</dbReference>
<evidence type="ECO:0000313" key="2">
    <source>
        <dbReference type="EMBL" id="PWT47932.1"/>
    </source>
</evidence>
<dbReference type="InterPro" id="IPR006432">
    <property type="entry name" value="Phage_portal_A118-type"/>
</dbReference>
<gene>
    <name evidence="2" type="ORF">DKZ23_03845</name>
</gene>
<comment type="caution">
    <text evidence="2">The sequence shown here is derived from an EMBL/GenBank/DDBJ whole genome shotgun (WGS) entry which is preliminary data.</text>
</comment>
<organism evidence="2 3">
    <name type="scientific">Limosilactobacillus reuteri</name>
    <name type="common">Lactobacillus reuteri</name>
    <dbReference type="NCBI Taxonomy" id="1598"/>
    <lineage>
        <taxon>Bacteria</taxon>
        <taxon>Bacillati</taxon>
        <taxon>Bacillota</taxon>
        <taxon>Bacilli</taxon>
        <taxon>Lactobacillales</taxon>
        <taxon>Lactobacillaceae</taxon>
        <taxon>Limosilactobacillus</taxon>
    </lineage>
</organism>
<dbReference type="Proteomes" id="UP000245866">
    <property type="component" value="Unassembled WGS sequence"/>
</dbReference>
<dbReference type="InterPro" id="IPR021145">
    <property type="entry name" value="Portal_protein_SPP1_Gp6-like"/>
</dbReference>
<feature type="region of interest" description="Disordered" evidence="1">
    <location>
        <begin position="491"/>
        <end position="520"/>
    </location>
</feature>
<sequence length="520" mass="59191">MSFLTALKNLIWKGGAKLGMTKSLTKITDDERVAIAESEYTRIQEAKKYYRDDLPVVWYRNSYGHKRHRKMNTLNITKLSAKRLASIIFNEQCEISLKDHANDELLSQIIDDNHFNLQFEQHLETGVALGGLAARPYVDDQDNIRIAWANADQFYPLHSNTDNISECVFASRSARTENKQLVYYTLLEFHQWLDTNTYQITNELYRSTERDVVGQSVPLSTLYPKMQPTITFNNGIIKKPLFAYFRTPGANNKDLDSPLGMGIVDNSKNIINAINTTHDEFVHEIKMGKRRIAVPAEMLRPGNKFGNTANDDETHPLMFDPDMDVYEQFYGDADNMNITDLTSDIRTQQYKEAIDYFLREFEEQTGFSAGTFSFDGQSVKTATEIVSENSTTYQTRSSYLTQVELFLNQLVTAILEVASTPEFFSDGQARCKFNADDELGLSVHFDDGVFVDKDKQQTNDLALVAAGVMPKLQFLIRNEGLSEEDAQQWLQQVQKEQPEYTPNSFEEGKSPDGDNDVGAD</sequence>
<dbReference type="NCBIfam" id="TIGR01542">
    <property type="entry name" value="A118_put_portal"/>
    <property type="match status" value="1"/>
</dbReference>
<reference evidence="2 3" key="1">
    <citation type="journal article" date="2018" name="Front. Microbiol.">
        <title>Comparative Genomics of the Herbivore Gut Symbiont Lactobacillus reuteri Reveals Genetic Diversity and Lifestyle Adaptation.</title>
        <authorList>
            <person name="Zhao J."/>
        </authorList>
    </citation>
    <scope>NUCLEOTIDE SEQUENCE [LARGE SCALE GENOMIC DNA]</scope>
    <source>
        <strain evidence="2 3">LR12</strain>
    </source>
</reference>
<name>A0A317GH34_LIMRT</name>
<dbReference type="AlphaFoldDB" id="A0A317GH34"/>
<protein>
    <submittedName>
        <fullName evidence="2">Capsid protein</fullName>
    </submittedName>
</protein>
<evidence type="ECO:0000313" key="3">
    <source>
        <dbReference type="Proteomes" id="UP000245866"/>
    </source>
</evidence>
<evidence type="ECO:0000256" key="1">
    <source>
        <dbReference type="SAM" id="MobiDB-lite"/>
    </source>
</evidence>
<dbReference type="RefSeq" id="WP_134907183.1">
    <property type="nucleotide sequence ID" value="NZ_JAJAOX010000235.1"/>
</dbReference>
<dbReference type="Pfam" id="PF05133">
    <property type="entry name" value="SPP1_portal"/>
    <property type="match status" value="1"/>
</dbReference>
<accession>A0A317GH34</accession>
<feature type="compositionally biased region" description="Polar residues" evidence="1">
    <location>
        <begin position="491"/>
        <end position="504"/>
    </location>
</feature>
<dbReference type="EMBL" id="QGHS01000031">
    <property type="protein sequence ID" value="PWT47932.1"/>
    <property type="molecule type" value="Genomic_DNA"/>
</dbReference>
<proteinExistence type="predicted"/>